<keyword evidence="3" id="KW-1185">Reference proteome</keyword>
<keyword evidence="1" id="KW-1133">Transmembrane helix</keyword>
<proteinExistence type="predicted"/>
<dbReference type="EMBL" id="JAGSXJ010000028">
    <property type="protein sequence ID" value="KAH6671497.1"/>
    <property type="molecule type" value="Genomic_DNA"/>
</dbReference>
<reference evidence="2" key="1">
    <citation type="journal article" date="2021" name="Nat. Commun.">
        <title>Genetic determinants of endophytism in the Arabidopsis root mycobiome.</title>
        <authorList>
            <person name="Mesny F."/>
            <person name="Miyauchi S."/>
            <person name="Thiergart T."/>
            <person name="Pickel B."/>
            <person name="Atanasova L."/>
            <person name="Karlsson M."/>
            <person name="Huettel B."/>
            <person name="Barry K.W."/>
            <person name="Haridas S."/>
            <person name="Chen C."/>
            <person name="Bauer D."/>
            <person name="Andreopoulos W."/>
            <person name="Pangilinan J."/>
            <person name="LaButti K."/>
            <person name="Riley R."/>
            <person name="Lipzen A."/>
            <person name="Clum A."/>
            <person name="Drula E."/>
            <person name="Henrissat B."/>
            <person name="Kohler A."/>
            <person name="Grigoriev I.V."/>
            <person name="Martin F.M."/>
            <person name="Hacquard S."/>
        </authorList>
    </citation>
    <scope>NUCLEOTIDE SEQUENCE</scope>
    <source>
        <strain evidence="2">MPI-SDFR-AT-0117</strain>
    </source>
</reference>
<dbReference type="AlphaFoldDB" id="A0A9P8V4B2"/>
<feature type="transmembrane region" description="Helical" evidence="1">
    <location>
        <begin position="111"/>
        <end position="130"/>
    </location>
</feature>
<evidence type="ECO:0000313" key="3">
    <source>
        <dbReference type="Proteomes" id="UP000770015"/>
    </source>
</evidence>
<name>A0A9P8V4B2_9PEZI</name>
<protein>
    <submittedName>
        <fullName evidence="2">Uncharacterized protein</fullName>
    </submittedName>
</protein>
<dbReference type="Proteomes" id="UP000770015">
    <property type="component" value="Unassembled WGS sequence"/>
</dbReference>
<evidence type="ECO:0000313" key="2">
    <source>
        <dbReference type="EMBL" id="KAH6671497.1"/>
    </source>
</evidence>
<keyword evidence="1" id="KW-0812">Transmembrane</keyword>
<accession>A0A9P8V4B2</accession>
<comment type="caution">
    <text evidence="2">The sequence shown here is derived from an EMBL/GenBank/DDBJ whole genome shotgun (WGS) entry which is preliminary data.</text>
</comment>
<organism evidence="2 3">
    <name type="scientific">Plectosphaerella plurivora</name>
    <dbReference type="NCBI Taxonomy" id="936078"/>
    <lineage>
        <taxon>Eukaryota</taxon>
        <taxon>Fungi</taxon>
        <taxon>Dikarya</taxon>
        <taxon>Ascomycota</taxon>
        <taxon>Pezizomycotina</taxon>
        <taxon>Sordariomycetes</taxon>
        <taxon>Hypocreomycetidae</taxon>
        <taxon>Glomerellales</taxon>
        <taxon>Plectosphaerellaceae</taxon>
        <taxon>Plectosphaerella</taxon>
    </lineage>
</organism>
<feature type="transmembrane region" description="Helical" evidence="1">
    <location>
        <begin position="308"/>
        <end position="330"/>
    </location>
</feature>
<gene>
    <name evidence="2" type="ORF">F5X68DRAFT_264754</name>
</gene>
<dbReference type="OrthoDB" id="3903561at2759"/>
<sequence>MPRCQPDSTFRDDDDYNNWALSGIFQINLRFGSLSFTQAKLIDVAWDVIVGRVGQSVMFYYSWTAFSAYVRLAMAVQPVTLDTFFTTHLEETASLRSTIKMIRDLSVRRRLPSRLITAFMILTIFLILAWPTLAGAMTGYAATETSFLTMEDDTLIPSNNFLSVLYVIHDGWRIDLHGDYLVTQNYRNLPNDTCVRAYSTGPCGNDLAKNVSDYGAKYGLFGILPDKGMHRDDTEWMGDALGPALNISAFFLPPGTFENATKDANHTFANNSMRAFTNIDYNYTLSLEYFMDNGTCQPREPYQWGFSFLQLFIDTILVLFWAIAIWLLWLRTQQELGRRNIEVSSRYRAILDLAKALDNNMSTIDETADALSDKQLTDCVKTRLRGGAMRADTPIQLSHGFEYALTIPMYG</sequence>
<evidence type="ECO:0000256" key="1">
    <source>
        <dbReference type="SAM" id="Phobius"/>
    </source>
</evidence>
<keyword evidence="1" id="KW-0472">Membrane</keyword>